<dbReference type="EMBL" id="LAZR01014719">
    <property type="protein sequence ID" value="KKM16232.1"/>
    <property type="molecule type" value="Genomic_DNA"/>
</dbReference>
<proteinExistence type="predicted"/>
<sequence>MGDMERLAAKIDARRLQIADLENIRAEVTLELPGVRAELAELEKAWELFTR</sequence>
<accession>A0A0F9HM43</accession>
<dbReference type="AlphaFoldDB" id="A0A0F9HM43"/>
<name>A0A0F9HM43_9ZZZZ</name>
<reference evidence="1" key="1">
    <citation type="journal article" date="2015" name="Nature">
        <title>Complex archaea that bridge the gap between prokaryotes and eukaryotes.</title>
        <authorList>
            <person name="Spang A."/>
            <person name="Saw J.H."/>
            <person name="Jorgensen S.L."/>
            <person name="Zaremba-Niedzwiedzka K."/>
            <person name="Martijn J."/>
            <person name="Lind A.E."/>
            <person name="van Eijk R."/>
            <person name="Schleper C."/>
            <person name="Guy L."/>
            <person name="Ettema T.J."/>
        </authorList>
    </citation>
    <scope>NUCLEOTIDE SEQUENCE</scope>
</reference>
<protein>
    <submittedName>
        <fullName evidence="1">Uncharacterized protein</fullName>
    </submittedName>
</protein>
<comment type="caution">
    <text evidence="1">The sequence shown here is derived from an EMBL/GenBank/DDBJ whole genome shotgun (WGS) entry which is preliminary data.</text>
</comment>
<evidence type="ECO:0000313" key="1">
    <source>
        <dbReference type="EMBL" id="KKM16232.1"/>
    </source>
</evidence>
<gene>
    <name evidence="1" type="ORF">LCGC14_1687940</name>
</gene>
<organism evidence="1">
    <name type="scientific">marine sediment metagenome</name>
    <dbReference type="NCBI Taxonomy" id="412755"/>
    <lineage>
        <taxon>unclassified sequences</taxon>
        <taxon>metagenomes</taxon>
        <taxon>ecological metagenomes</taxon>
    </lineage>
</organism>